<dbReference type="Proteomes" id="UP001189624">
    <property type="component" value="Chromosome 2"/>
</dbReference>
<dbReference type="AlphaFoldDB" id="A0AA86S179"/>
<dbReference type="PANTHER" id="PTHR35704:SF1">
    <property type="entry name" value="OS02G0254600 PROTEIN"/>
    <property type="match status" value="1"/>
</dbReference>
<dbReference type="Gramene" id="rna-AYBTSS11_LOCUS4058">
    <property type="protein sequence ID" value="CAJ1927247.1"/>
    <property type="gene ID" value="gene-AYBTSS11_LOCUS4058"/>
</dbReference>
<evidence type="ECO:0000313" key="3">
    <source>
        <dbReference type="Proteomes" id="UP001189624"/>
    </source>
</evidence>
<dbReference type="EMBL" id="OY731399">
    <property type="protein sequence ID" value="CAJ1927247.1"/>
    <property type="molecule type" value="Genomic_DNA"/>
</dbReference>
<gene>
    <name evidence="2" type="ORF">AYBTSS11_LOCUS4058</name>
</gene>
<proteinExistence type="predicted"/>
<dbReference type="PANTHER" id="PTHR35704">
    <property type="entry name" value="OS02G0254600 PROTEIN"/>
    <property type="match status" value="1"/>
</dbReference>
<sequence>MGNCMETYTIGQQDHAEEKQQEEEDHEKGGRSRRFVKVNDDEGKNGVSMKVVLTKEELKWLIYKLNEKGGMRVEEMVAEIERGREDKVEGWKPSLDSIMEIIYEIEQYIVADIKLDE</sequence>
<protein>
    <submittedName>
        <fullName evidence="2">Uncharacterized protein</fullName>
    </submittedName>
</protein>
<reference evidence="2" key="1">
    <citation type="submission" date="2023-10" db="EMBL/GenBank/DDBJ databases">
        <authorList>
            <person name="Domelevo Entfellner J.-B."/>
        </authorList>
    </citation>
    <scope>NUCLEOTIDE SEQUENCE</scope>
</reference>
<keyword evidence="3" id="KW-1185">Reference proteome</keyword>
<evidence type="ECO:0000256" key="1">
    <source>
        <dbReference type="SAM" id="MobiDB-lite"/>
    </source>
</evidence>
<name>A0AA86S179_9FABA</name>
<evidence type="ECO:0000313" key="2">
    <source>
        <dbReference type="EMBL" id="CAJ1927247.1"/>
    </source>
</evidence>
<accession>A0AA86S179</accession>
<feature type="region of interest" description="Disordered" evidence="1">
    <location>
        <begin position="1"/>
        <end position="39"/>
    </location>
</feature>
<organism evidence="2 3">
    <name type="scientific">Sphenostylis stenocarpa</name>
    <dbReference type="NCBI Taxonomy" id="92480"/>
    <lineage>
        <taxon>Eukaryota</taxon>
        <taxon>Viridiplantae</taxon>
        <taxon>Streptophyta</taxon>
        <taxon>Embryophyta</taxon>
        <taxon>Tracheophyta</taxon>
        <taxon>Spermatophyta</taxon>
        <taxon>Magnoliopsida</taxon>
        <taxon>eudicotyledons</taxon>
        <taxon>Gunneridae</taxon>
        <taxon>Pentapetalae</taxon>
        <taxon>rosids</taxon>
        <taxon>fabids</taxon>
        <taxon>Fabales</taxon>
        <taxon>Fabaceae</taxon>
        <taxon>Papilionoideae</taxon>
        <taxon>50 kb inversion clade</taxon>
        <taxon>NPAAA clade</taxon>
        <taxon>indigoferoid/millettioid clade</taxon>
        <taxon>Phaseoleae</taxon>
        <taxon>Sphenostylis</taxon>
    </lineage>
</organism>